<dbReference type="EMBL" id="BGZK01000922">
    <property type="protein sequence ID" value="GBP65187.1"/>
    <property type="molecule type" value="Genomic_DNA"/>
</dbReference>
<sequence>MRALVKRRYSAVLRWRAFVPLCDTCPGGGRGDAPRSAAFGLSIELVDSAARPRRRRRLRPPVGADRSTWKLTSSGRGAAHLSQYAGQHPGPTALRETAKQGASDLIRFKLEIIDEFIRGENPTTVVTFWFERSTSHRRSYFISFTVPFNSVTGIVSAGRDERRLCAVACLFFNFYRRGAPRPADSNYGGANCNVSGGRSPRSQSVFMLYGFMIKAIQRTTLIRTPREGQRERGRPIIMWKKEVCGRAISDRKPAAASGAPTGRLRARLASATKKIEINKNEVTNPHFSASELSDVHRIVSTPLQKSCI</sequence>
<dbReference type="Proteomes" id="UP000299102">
    <property type="component" value="Unassembled WGS sequence"/>
</dbReference>
<name>A0A4C1XSM7_EUMVA</name>
<keyword evidence="2" id="KW-1185">Reference proteome</keyword>
<reference evidence="1 2" key="1">
    <citation type="journal article" date="2019" name="Commun. Biol.">
        <title>The bagworm genome reveals a unique fibroin gene that provides high tensile strength.</title>
        <authorList>
            <person name="Kono N."/>
            <person name="Nakamura H."/>
            <person name="Ohtoshi R."/>
            <person name="Tomita M."/>
            <person name="Numata K."/>
            <person name="Arakawa K."/>
        </authorList>
    </citation>
    <scope>NUCLEOTIDE SEQUENCE [LARGE SCALE GENOMIC DNA]</scope>
</reference>
<gene>
    <name evidence="1" type="ORF">EVAR_49994_1</name>
</gene>
<protein>
    <submittedName>
        <fullName evidence="1">Uncharacterized protein</fullName>
    </submittedName>
</protein>
<organism evidence="1 2">
    <name type="scientific">Eumeta variegata</name>
    <name type="common">Bagworm moth</name>
    <name type="synonym">Eumeta japonica</name>
    <dbReference type="NCBI Taxonomy" id="151549"/>
    <lineage>
        <taxon>Eukaryota</taxon>
        <taxon>Metazoa</taxon>
        <taxon>Ecdysozoa</taxon>
        <taxon>Arthropoda</taxon>
        <taxon>Hexapoda</taxon>
        <taxon>Insecta</taxon>
        <taxon>Pterygota</taxon>
        <taxon>Neoptera</taxon>
        <taxon>Endopterygota</taxon>
        <taxon>Lepidoptera</taxon>
        <taxon>Glossata</taxon>
        <taxon>Ditrysia</taxon>
        <taxon>Tineoidea</taxon>
        <taxon>Psychidae</taxon>
        <taxon>Oiketicinae</taxon>
        <taxon>Eumeta</taxon>
    </lineage>
</organism>
<accession>A0A4C1XSM7</accession>
<comment type="caution">
    <text evidence="1">The sequence shown here is derived from an EMBL/GenBank/DDBJ whole genome shotgun (WGS) entry which is preliminary data.</text>
</comment>
<dbReference type="AlphaFoldDB" id="A0A4C1XSM7"/>
<evidence type="ECO:0000313" key="2">
    <source>
        <dbReference type="Proteomes" id="UP000299102"/>
    </source>
</evidence>
<evidence type="ECO:0000313" key="1">
    <source>
        <dbReference type="EMBL" id="GBP65187.1"/>
    </source>
</evidence>
<proteinExistence type="predicted"/>